<feature type="compositionally biased region" description="Basic and acidic residues" evidence="1">
    <location>
        <begin position="491"/>
        <end position="500"/>
    </location>
</feature>
<evidence type="ECO:0000313" key="3">
    <source>
        <dbReference type="Proteomes" id="UP000324748"/>
    </source>
</evidence>
<accession>A0A5B0QMU7</accession>
<feature type="region of interest" description="Disordered" evidence="1">
    <location>
        <begin position="1"/>
        <end position="67"/>
    </location>
</feature>
<dbReference type="EMBL" id="VSWC01000014">
    <property type="protein sequence ID" value="KAA1114508.1"/>
    <property type="molecule type" value="Genomic_DNA"/>
</dbReference>
<organism evidence="2 3">
    <name type="scientific">Puccinia graminis f. sp. tritici</name>
    <dbReference type="NCBI Taxonomy" id="56615"/>
    <lineage>
        <taxon>Eukaryota</taxon>
        <taxon>Fungi</taxon>
        <taxon>Dikarya</taxon>
        <taxon>Basidiomycota</taxon>
        <taxon>Pucciniomycotina</taxon>
        <taxon>Pucciniomycetes</taxon>
        <taxon>Pucciniales</taxon>
        <taxon>Pucciniaceae</taxon>
        <taxon>Puccinia</taxon>
    </lineage>
</organism>
<evidence type="ECO:0000256" key="1">
    <source>
        <dbReference type="SAM" id="MobiDB-lite"/>
    </source>
</evidence>
<evidence type="ECO:0000313" key="2">
    <source>
        <dbReference type="EMBL" id="KAA1114508.1"/>
    </source>
</evidence>
<feature type="compositionally biased region" description="Polar residues" evidence="1">
    <location>
        <begin position="416"/>
        <end position="435"/>
    </location>
</feature>
<feature type="compositionally biased region" description="Low complexity" evidence="1">
    <location>
        <begin position="444"/>
        <end position="460"/>
    </location>
</feature>
<feature type="compositionally biased region" description="Low complexity" evidence="1">
    <location>
        <begin position="398"/>
        <end position="415"/>
    </location>
</feature>
<comment type="caution">
    <text evidence="2">The sequence shown here is derived from an EMBL/GenBank/DDBJ whole genome shotgun (WGS) entry which is preliminary data.</text>
</comment>
<sequence length="500" mass="56517">MDNGIKFTRSKATGRKDPERATTGNTEQPAQTGHKASHQPVEDPAPRIGSQPNDPGESDGEDSIDLISKNPTLTADTLKEVVESTSIPPEVSKTDQRSHVWEKLKLAQSAGDAILAKILLAAYNELEPEITPSTPKLTRSVSALPIMTSTEFVKEAGNPATTTELEDNLVYAVGAVTIHQDIGFTPYFDENIKKLRAPLPRMAKESSDCALDDEPSKSTEDKAYRGLPYHNEWSQSHSGWTNNHRSFYITLRDVYNKKRFAEKLRIHKENCDSIADVYGFMTAFRYDMQIRLNVFSHRVPTKDGAAVPDISVKQMVVVEQCYSTVRLFGEASWKDNNYAPGLSHTGFDPDTGLKQPELHKSASYHANSSRDASHTQHRMNHQERRREKRWGGGYQHENYQNYPANFNNNYPNNNFRSHNYGYNNQNYNSRNQFGNRSPYDYQHAHNNNNFQFNPYAQNNPDQGFGDTRKRFKGRGNQSEDTPAKNIAGKEGQSEGGHRKQ</sequence>
<dbReference type="OrthoDB" id="2515405at2759"/>
<name>A0A5B0QMU7_PUCGR</name>
<proteinExistence type="predicted"/>
<protein>
    <submittedName>
        <fullName evidence="2">Uncharacterized protein</fullName>
    </submittedName>
</protein>
<dbReference type="Proteomes" id="UP000324748">
    <property type="component" value="Unassembled WGS sequence"/>
</dbReference>
<gene>
    <name evidence="2" type="ORF">PGT21_011676</name>
</gene>
<reference evidence="2 3" key="1">
    <citation type="submission" date="2019-05" db="EMBL/GenBank/DDBJ databases">
        <title>Emergence of the Ug99 lineage of the wheat stem rust pathogen through somatic hybridization.</title>
        <authorList>
            <person name="Li F."/>
            <person name="Upadhyaya N.M."/>
            <person name="Sperschneider J."/>
            <person name="Matny O."/>
            <person name="Nguyen-Phuc H."/>
            <person name="Mago R."/>
            <person name="Raley C."/>
            <person name="Miller M.E."/>
            <person name="Silverstein K.A.T."/>
            <person name="Henningsen E."/>
            <person name="Hirsch C.D."/>
            <person name="Visser B."/>
            <person name="Pretorius Z.A."/>
            <person name="Steffenson B.J."/>
            <person name="Schwessinger B."/>
            <person name="Dodds P.N."/>
            <person name="Figueroa M."/>
        </authorList>
    </citation>
    <scope>NUCLEOTIDE SEQUENCE [LARGE SCALE GENOMIC DNA]</scope>
    <source>
        <strain evidence="2">21-0</strain>
    </source>
</reference>
<keyword evidence="3" id="KW-1185">Reference proteome</keyword>
<feature type="compositionally biased region" description="Polar residues" evidence="1">
    <location>
        <begin position="22"/>
        <end position="31"/>
    </location>
</feature>
<dbReference type="AlphaFoldDB" id="A0A5B0QMU7"/>
<feature type="region of interest" description="Disordered" evidence="1">
    <location>
        <begin position="361"/>
        <end position="500"/>
    </location>
</feature>